<proteinExistence type="predicted"/>
<dbReference type="EMBL" id="JBFXLQ010000004">
    <property type="protein sequence ID" value="KAL2870928.1"/>
    <property type="molecule type" value="Genomic_DNA"/>
</dbReference>
<organism evidence="2 3">
    <name type="scientific">Aspergillus lucknowensis</name>
    <dbReference type="NCBI Taxonomy" id="176173"/>
    <lineage>
        <taxon>Eukaryota</taxon>
        <taxon>Fungi</taxon>
        <taxon>Dikarya</taxon>
        <taxon>Ascomycota</taxon>
        <taxon>Pezizomycotina</taxon>
        <taxon>Eurotiomycetes</taxon>
        <taxon>Eurotiomycetidae</taxon>
        <taxon>Eurotiales</taxon>
        <taxon>Aspergillaceae</taxon>
        <taxon>Aspergillus</taxon>
        <taxon>Aspergillus subgen. Nidulantes</taxon>
    </lineage>
</organism>
<evidence type="ECO:0000313" key="2">
    <source>
        <dbReference type="EMBL" id="KAL2870928.1"/>
    </source>
</evidence>
<reference evidence="2 3" key="1">
    <citation type="submission" date="2024-07" db="EMBL/GenBank/DDBJ databases">
        <title>Section-level genome sequencing and comparative genomics of Aspergillus sections Usti and Cavernicolus.</title>
        <authorList>
            <consortium name="Lawrence Berkeley National Laboratory"/>
            <person name="Nybo J.L."/>
            <person name="Vesth T.C."/>
            <person name="Theobald S."/>
            <person name="Frisvad J.C."/>
            <person name="Larsen T.O."/>
            <person name="Kjaerboelling I."/>
            <person name="Rothschild-Mancinelli K."/>
            <person name="Lyhne E.K."/>
            <person name="Kogle M.E."/>
            <person name="Barry K."/>
            <person name="Clum A."/>
            <person name="Na H."/>
            <person name="Ledsgaard L."/>
            <person name="Lin J."/>
            <person name="Lipzen A."/>
            <person name="Kuo A."/>
            <person name="Riley R."/>
            <person name="Mondo S."/>
            <person name="Labutti K."/>
            <person name="Haridas S."/>
            <person name="Pangalinan J."/>
            <person name="Salamov A.A."/>
            <person name="Simmons B.A."/>
            <person name="Magnuson J.K."/>
            <person name="Chen J."/>
            <person name="Drula E."/>
            <person name="Henrissat B."/>
            <person name="Wiebenga A."/>
            <person name="Lubbers R.J."/>
            <person name="Gomes A.C."/>
            <person name="Macurrencykelacurrency M.R."/>
            <person name="Stajich J."/>
            <person name="Grigoriev I.V."/>
            <person name="Mortensen U.H."/>
            <person name="De Vries R.P."/>
            <person name="Baker S.E."/>
            <person name="Andersen M.R."/>
        </authorList>
    </citation>
    <scope>NUCLEOTIDE SEQUENCE [LARGE SCALE GENOMIC DNA]</scope>
    <source>
        <strain evidence="2 3">CBS 449.75</strain>
    </source>
</reference>
<dbReference type="PANTHER" id="PTHR40617:SF1">
    <property type="entry name" value="ATTH DOMAIN-CONTAINING PROTEIN-RELATED"/>
    <property type="match status" value="1"/>
</dbReference>
<feature type="signal peptide" evidence="1">
    <location>
        <begin position="1"/>
        <end position="24"/>
    </location>
</feature>
<evidence type="ECO:0000313" key="3">
    <source>
        <dbReference type="Proteomes" id="UP001610432"/>
    </source>
</evidence>
<evidence type="ECO:0008006" key="4">
    <source>
        <dbReference type="Google" id="ProtNLM"/>
    </source>
</evidence>
<dbReference type="PANTHER" id="PTHR40617">
    <property type="entry name" value="TERPENE CYCLASE ASQC"/>
    <property type="match status" value="1"/>
</dbReference>
<dbReference type="InterPro" id="IPR023374">
    <property type="entry name" value="AttH-like_dom_sf"/>
</dbReference>
<name>A0ABR4M326_9EURO</name>
<dbReference type="InterPro" id="IPR053112">
    <property type="entry name" value="Fungal_Dehydratase/Hydratase"/>
</dbReference>
<dbReference type="Pfam" id="PF17186">
    <property type="entry name" value="Lipocalin_9"/>
    <property type="match status" value="1"/>
</dbReference>
<accession>A0ABR4M326</accession>
<feature type="chain" id="PRO_5047012029" description="Kievitone hydratase" evidence="1">
    <location>
        <begin position="25"/>
        <end position="364"/>
    </location>
</feature>
<evidence type="ECO:0000256" key="1">
    <source>
        <dbReference type="SAM" id="SignalP"/>
    </source>
</evidence>
<dbReference type="Gene3D" id="2.40.370.10">
    <property type="entry name" value="AttH-like domain"/>
    <property type="match status" value="1"/>
</dbReference>
<dbReference type="RefSeq" id="XP_070889907.1">
    <property type="nucleotide sequence ID" value="XM_071032135.1"/>
</dbReference>
<keyword evidence="3" id="KW-1185">Reference proteome</keyword>
<dbReference type="Proteomes" id="UP001610432">
    <property type="component" value="Unassembled WGS sequence"/>
</dbReference>
<dbReference type="GeneID" id="98147207"/>
<comment type="caution">
    <text evidence="2">The sequence shown here is derived from an EMBL/GenBank/DDBJ whole genome shotgun (WGS) entry which is preliminary data.</text>
</comment>
<gene>
    <name evidence="2" type="ORF">BJX67DRAFT_377551</name>
</gene>
<dbReference type="SUPFAM" id="SSF159245">
    <property type="entry name" value="AttH-like"/>
    <property type="match status" value="1"/>
</dbReference>
<sequence length="364" mass="40120">MKVLSAASALLGVSLLRFAPDTTGIKVQDYNRLPLTWDLATSQNAISNTGNSWWSSSYIHASNGRNYFLVSHVGNPGVGFYRYSILDIDDPSYYRQYSLGGTESDPISDHVIGANITLPTYGFQALDAGDTLQSMRTWSTSGFIFDLTFNLSSAIIVNGGSGTFTWGPYLTYEWSMPAGITTGSFVVNDTRLTIDPERSLTWYDRQLVWGAEGSAAAHNWTWFQLHFDDDDNNNNNNNAQSGRASRKISAWIWNYEDNARIQFATIRDIPGEQHVVPLTQFTPGSRVWTSPDCGGPYHLDWTIALEDGTELDIATARPDQLFCGPTDPTPPAYEGFVTFTGVDGDGRPVSGFGLVEITLSNLDN</sequence>
<keyword evidence="1" id="KW-0732">Signal</keyword>
<protein>
    <recommendedName>
        <fullName evidence="4">Kievitone hydratase</fullName>
    </recommendedName>
</protein>